<dbReference type="InterPro" id="IPR000086">
    <property type="entry name" value="NUDIX_hydrolase_dom"/>
</dbReference>
<reference evidence="2" key="1">
    <citation type="submission" date="2018-04" db="EMBL/GenBank/DDBJ databases">
        <title>Draft genome sequence of the Candidatus Spirobacillus cienkowskii, a pathogen of freshwater Daphnia species, reconstructed from hemolymph metagenomic reads.</title>
        <authorList>
            <person name="Bresciani L."/>
            <person name="Lemos L.N."/>
            <person name="Wale N."/>
            <person name="Lin J.Y."/>
            <person name="Fernandes G.R."/>
            <person name="Duffy M.A."/>
            <person name="Rodrigues J.M."/>
        </authorList>
    </citation>
    <scope>NUCLEOTIDE SEQUENCE [LARGE SCALE GENOMIC DNA]</scope>
    <source>
        <strain evidence="2">Binning01</strain>
    </source>
</reference>
<dbReference type="Pfam" id="PF00293">
    <property type="entry name" value="NUDIX"/>
    <property type="match status" value="1"/>
</dbReference>
<evidence type="ECO:0000313" key="3">
    <source>
        <dbReference type="Proteomes" id="UP000253934"/>
    </source>
</evidence>
<comment type="caution">
    <text evidence="2">The sequence shown here is derived from an EMBL/GenBank/DDBJ whole genome shotgun (WGS) entry which is preliminary data.</text>
</comment>
<dbReference type="AlphaFoldDB" id="A0A369KSU1"/>
<dbReference type="RefSeq" id="WP_338636034.1">
    <property type="nucleotide sequence ID" value="NZ_CP146516.1"/>
</dbReference>
<accession>A0A369KSU1</accession>
<dbReference type="EMBL" id="QOVW01000052">
    <property type="protein sequence ID" value="RDB36672.1"/>
    <property type="molecule type" value="Genomic_DNA"/>
</dbReference>
<proteinExistence type="predicted"/>
<sequence length="151" mass="18240">MFRENVAALIRYKNRYLGCFRSDHRTWQNVQGGIEKTDKNPMDAIIRETKEELGVTEKDFKIIYQSIYWRRYFFPKEILKKNRFKGNIGQEQLWFLIELQDFNAIKLEKSAGEFSKVDLFAIQDLINFYSSWKKSSFYDFCRELDLLSFKN</sequence>
<dbReference type="PROSITE" id="PS51462">
    <property type="entry name" value="NUDIX"/>
    <property type="match status" value="1"/>
</dbReference>
<dbReference type="Proteomes" id="UP000253934">
    <property type="component" value="Unassembled WGS sequence"/>
</dbReference>
<feature type="domain" description="Nudix hydrolase" evidence="1">
    <location>
        <begin position="1"/>
        <end position="142"/>
    </location>
</feature>
<gene>
    <name evidence="2" type="ORF">DCC88_03895</name>
</gene>
<protein>
    <submittedName>
        <fullName evidence="2">NUDIX domain-containing protein</fullName>
    </submittedName>
</protein>
<dbReference type="Gene3D" id="3.90.79.10">
    <property type="entry name" value="Nucleoside Triphosphate Pyrophosphohydrolase"/>
    <property type="match status" value="1"/>
</dbReference>
<keyword evidence="3" id="KW-1185">Reference proteome</keyword>
<organism evidence="2 3">
    <name type="scientific">Spirobacillus cienkowskii</name>
    <dbReference type="NCBI Taxonomy" id="495820"/>
    <lineage>
        <taxon>Bacteria</taxon>
        <taxon>Pseudomonadati</taxon>
        <taxon>Bdellovibrionota</taxon>
        <taxon>Oligoflexia</taxon>
        <taxon>Silvanigrellales</taxon>
        <taxon>Spirobacillus</taxon>
    </lineage>
</organism>
<name>A0A369KSU1_9BACT</name>
<dbReference type="SUPFAM" id="SSF55811">
    <property type="entry name" value="Nudix"/>
    <property type="match status" value="1"/>
</dbReference>
<evidence type="ECO:0000259" key="1">
    <source>
        <dbReference type="PROSITE" id="PS51462"/>
    </source>
</evidence>
<dbReference type="InterPro" id="IPR015797">
    <property type="entry name" value="NUDIX_hydrolase-like_dom_sf"/>
</dbReference>
<evidence type="ECO:0000313" key="2">
    <source>
        <dbReference type="EMBL" id="RDB36672.1"/>
    </source>
</evidence>